<dbReference type="SUPFAM" id="SSF48371">
    <property type="entry name" value="ARM repeat"/>
    <property type="match status" value="1"/>
</dbReference>
<accession>A0AAD4QRY2</accession>
<name>A0AAD4QRY2_9AGAM</name>
<evidence type="ECO:0000256" key="6">
    <source>
        <dbReference type="SAM" id="MobiDB-lite"/>
    </source>
</evidence>
<keyword evidence="9" id="KW-1185">Reference proteome</keyword>
<dbReference type="InterPro" id="IPR016024">
    <property type="entry name" value="ARM-type_fold"/>
</dbReference>
<evidence type="ECO:0000256" key="4">
    <source>
        <dbReference type="ARBA" id="ARBA00023242"/>
    </source>
</evidence>
<feature type="compositionally biased region" description="Basic residues" evidence="6">
    <location>
        <begin position="18"/>
        <end position="27"/>
    </location>
</feature>
<dbReference type="AlphaFoldDB" id="A0AAD4QRY2"/>
<evidence type="ECO:0000259" key="7">
    <source>
        <dbReference type="Pfam" id="PF12333"/>
    </source>
</evidence>
<dbReference type="Pfam" id="PF12333">
    <property type="entry name" value="Ipi1_N"/>
    <property type="match status" value="1"/>
</dbReference>
<evidence type="ECO:0000256" key="3">
    <source>
        <dbReference type="ARBA" id="ARBA00006427"/>
    </source>
</evidence>
<reference evidence="8" key="1">
    <citation type="journal article" date="2022" name="New Phytol.">
        <title>Evolutionary transition to the ectomycorrhizal habit in the genomes of a hyperdiverse lineage of mushroom-forming fungi.</title>
        <authorList>
            <person name="Looney B."/>
            <person name="Miyauchi S."/>
            <person name="Morin E."/>
            <person name="Drula E."/>
            <person name="Courty P.E."/>
            <person name="Kohler A."/>
            <person name="Kuo A."/>
            <person name="LaButti K."/>
            <person name="Pangilinan J."/>
            <person name="Lipzen A."/>
            <person name="Riley R."/>
            <person name="Andreopoulos W."/>
            <person name="He G."/>
            <person name="Johnson J."/>
            <person name="Nolan M."/>
            <person name="Tritt A."/>
            <person name="Barry K.W."/>
            <person name="Grigoriev I.V."/>
            <person name="Nagy L.G."/>
            <person name="Hibbett D."/>
            <person name="Henrissat B."/>
            <person name="Matheny P.B."/>
            <person name="Labbe J."/>
            <person name="Martin F.M."/>
        </authorList>
    </citation>
    <scope>NUCLEOTIDE SEQUENCE</scope>
    <source>
        <strain evidence="8">BPL690</strain>
    </source>
</reference>
<evidence type="ECO:0000256" key="5">
    <source>
        <dbReference type="RuleBase" id="RU368021"/>
    </source>
</evidence>
<protein>
    <recommendedName>
        <fullName evidence="5">Pre-rRNA-processing protein</fullName>
    </recommendedName>
</protein>
<dbReference type="PANTHER" id="PTHR16056:SF2">
    <property type="entry name" value="TESTIS-EXPRESSED PROTEIN 10"/>
    <property type="match status" value="1"/>
</dbReference>
<evidence type="ECO:0000313" key="9">
    <source>
        <dbReference type="Proteomes" id="UP001203297"/>
    </source>
</evidence>
<feature type="region of interest" description="Disordered" evidence="6">
    <location>
        <begin position="1"/>
        <end position="31"/>
    </location>
</feature>
<evidence type="ECO:0000256" key="2">
    <source>
        <dbReference type="ARBA" id="ARBA00004123"/>
    </source>
</evidence>
<dbReference type="PANTHER" id="PTHR16056">
    <property type="entry name" value="REGULATOR OF MICROTUBULE DYNAMICS PROTEIN"/>
    <property type="match status" value="1"/>
</dbReference>
<keyword evidence="5" id="KW-0690">Ribosome biogenesis</keyword>
<dbReference type="InterPro" id="IPR024679">
    <property type="entry name" value="Ipi1_N"/>
</dbReference>
<dbReference type="Proteomes" id="UP001203297">
    <property type="component" value="Unassembled WGS sequence"/>
</dbReference>
<dbReference type="EMBL" id="WTXG01000003">
    <property type="protein sequence ID" value="KAI0306660.1"/>
    <property type="molecule type" value="Genomic_DNA"/>
</dbReference>
<feature type="domain" description="Pre-rRNA-processing protein Ipi1 N-terminal" evidence="7">
    <location>
        <begin position="140"/>
        <end position="246"/>
    </location>
</feature>
<gene>
    <name evidence="8" type="ORF">B0F90DRAFT_1623288</name>
</gene>
<keyword evidence="4 5" id="KW-0539">Nucleus</keyword>
<comment type="subunit">
    <text evidence="5">Component of the RIX1 complex.</text>
</comment>
<keyword evidence="5" id="KW-0698">rRNA processing</keyword>
<dbReference type="GO" id="GO:0006364">
    <property type="term" value="P:rRNA processing"/>
    <property type="evidence" value="ECO:0007669"/>
    <property type="project" value="UniProtKB-UniRule"/>
</dbReference>
<evidence type="ECO:0000313" key="8">
    <source>
        <dbReference type="EMBL" id="KAI0306660.1"/>
    </source>
</evidence>
<comment type="caution">
    <text evidence="8">The sequence shown here is derived from an EMBL/GenBank/DDBJ whole genome shotgun (WGS) entry which is preliminary data.</text>
</comment>
<dbReference type="GO" id="GO:0120330">
    <property type="term" value="C:rixosome complex"/>
    <property type="evidence" value="ECO:0007669"/>
    <property type="project" value="UniProtKB-UniRule"/>
</dbReference>
<evidence type="ECO:0000256" key="1">
    <source>
        <dbReference type="ARBA" id="ARBA00002355"/>
    </source>
</evidence>
<feature type="compositionally biased region" description="Basic residues" evidence="6">
    <location>
        <begin position="1"/>
        <end position="10"/>
    </location>
</feature>
<comment type="function">
    <text evidence="1 5">Component of the RIX1 complex required for processing of ITS2 sequences from 35S pre-rRNA.</text>
</comment>
<comment type="similarity">
    <text evidence="3 5">Belongs to the IPI1/TEX10 family.</text>
</comment>
<sequence length="737" mass="80968">MPKAAKKKKEKAADFSKAKLRLGKGKKPSTNQVNTSFKARSIALPAQSITVEIDPNVPTTKRKLTFTDLAAHLRHHNSNIKKDALLGLRELSEAHLEVVEASLALLIGACTRLIANEDASVRRALLSFFTWLLPRISVTNLAPHSATLLLFTASAQTHIFPEIQIDAVRFLDLYLEIFPDAVVCGWRDGTSGHGKRILEGYLSILGAGTKMGEGEDTNLALPTSTASVSLSTSSKLLVFKSISKFLRAALGISANSDKGLRSTSSNLTLCFSSAFSAPAAYQTFDALFRPTTYLQPSTQPPTRRWKARVGPGDDAEHFAFNYKSIEFERAYSLQDLDDATLSAISSDLHKGSQLAYRQSDFEMRLAQALHPVLLSNLLDSAPSVFVPGSTPPQTELGIISAVACIYRNLYGALLQGTEANSNKQFLLDSLQIILERMASYFPFLPNPLNRRDAQIEQAFQDLNIIFCELTSLLLLAYSLLRVAPSNPKKRDGMSIRMQVLQVKGFVARLLRGVSVSSHTMGRNVTAQEYMALLPTLWMLLNSNLAYNGVEEDADILSALLDHALQVSSAAATKRPTVDFLGRLILLETASQYIGTFTVNNNAECLEKFKQWVTHLPKTLWELSDTDPQCTEVILRFLLRLFQRRSPLAQSDASAFLCARLIPYFTITHPTRGALPGPFTKLVDPVLQRLALDTVVVIMARVPAESRGTLDLAVHQAVEGSTWAAYLAGATNNLLFST</sequence>
<proteinExistence type="inferred from homology"/>
<dbReference type="GO" id="GO:0005634">
    <property type="term" value="C:nucleus"/>
    <property type="evidence" value="ECO:0007669"/>
    <property type="project" value="UniProtKB-SubCell"/>
</dbReference>
<comment type="subcellular location">
    <subcellularLocation>
        <location evidence="2 5">Nucleus</location>
    </subcellularLocation>
</comment>
<organism evidence="8 9">
    <name type="scientific">Multifurca ochricompacta</name>
    <dbReference type="NCBI Taxonomy" id="376703"/>
    <lineage>
        <taxon>Eukaryota</taxon>
        <taxon>Fungi</taxon>
        <taxon>Dikarya</taxon>
        <taxon>Basidiomycota</taxon>
        <taxon>Agaricomycotina</taxon>
        <taxon>Agaricomycetes</taxon>
        <taxon>Russulales</taxon>
        <taxon>Russulaceae</taxon>
        <taxon>Multifurca</taxon>
    </lineage>
</organism>